<reference evidence="2" key="1">
    <citation type="submission" date="2022-10" db="EMBL/GenBank/DDBJ databases">
        <title>Cytochrome P450 Catalyzes Benzene Ring Formation in the Biosynthesis of Trialkyl-Substituted Aromatic Polyketides.</title>
        <authorList>
            <person name="Zhao E."/>
            <person name="Ge H."/>
        </authorList>
    </citation>
    <scope>NUCLEOTIDE SEQUENCE</scope>
    <source>
        <strain evidence="2">NA0869</strain>
    </source>
</reference>
<organism evidence="2 3">
    <name type="scientific">Streptomyces peucetius</name>
    <dbReference type="NCBI Taxonomy" id="1950"/>
    <lineage>
        <taxon>Bacteria</taxon>
        <taxon>Bacillati</taxon>
        <taxon>Actinomycetota</taxon>
        <taxon>Actinomycetes</taxon>
        <taxon>Kitasatosporales</taxon>
        <taxon>Streptomycetaceae</taxon>
        <taxon>Streptomyces</taxon>
    </lineage>
</organism>
<evidence type="ECO:0000313" key="3">
    <source>
        <dbReference type="Proteomes" id="UP001163878"/>
    </source>
</evidence>
<evidence type="ECO:0000256" key="1">
    <source>
        <dbReference type="SAM" id="SignalP"/>
    </source>
</evidence>
<proteinExistence type="predicted"/>
<feature type="chain" id="PRO_5045583273" evidence="1">
    <location>
        <begin position="23"/>
        <end position="286"/>
    </location>
</feature>
<dbReference type="PANTHER" id="PTHR31270">
    <property type="entry name" value="GLUTAMINYL-PEPTIDE CYCLOTRANSFERASE"/>
    <property type="match status" value="1"/>
</dbReference>
<dbReference type="RefSeq" id="WP_264247340.1">
    <property type="nucleotide sequence ID" value="NZ_CP107567.1"/>
</dbReference>
<dbReference type="SUPFAM" id="SSF50969">
    <property type="entry name" value="YVTN repeat-like/Quinoprotein amine dehydrogenase"/>
    <property type="match status" value="1"/>
</dbReference>
<dbReference type="EMBL" id="CP107567">
    <property type="protein sequence ID" value="UYQ64523.1"/>
    <property type="molecule type" value="Genomic_DNA"/>
</dbReference>
<keyword evidence="1" id="KW-0732">Signal</keyword>
<keyword evidence="3" id="KW-1185">Reference proteome</keyword>
<dbReference type="InterPro" id="IPR011044">
    <property type="entry name" value="Quino_amine_DH_bsu"/>
</dbReference>
<dbReference type="PROSITE" id="PS51257">
    <property type="entry name" value="PROKAR_LIPOPROTEIN"/>
    <property type="match status" value="1"/>
</dbReference>
<dbReference type="PANTHER" id="PTHR31270:SF1">
    <property type="entry name" value="GLUTAMINYL-PEPTIDE CYCLOTRANSFERASE"/>
    <property type="match status" value="1"/>
</dbReference>
<dbReference type="InterPro" id="IPR007788">
    <property type="entry name" value="QCT"/>
</dbReference>
<feature type="signal peptide" evidence="1">
    <location>
        <begin position="1"/>
        <end position="22"/>
    </location>
</feature>
<dbReference type="Pfam" id="PF05096">
    <property type="entry name" value="Glu_cyclase_2"/>
    <property type="match status" value="1"/>
</dbReference>
<protein>
    <submittedName>
        <fullName evidence="2">Glutaminyl-peptide cyclotransferase</fullName>
    </submittedName>
</protein>
<accession>A0ABY6IC11</accession>
<dbReference type="Proteomes" id="UP001163878">
    <property type="component" value="Chromosome"/>
</dbReference>
<sequence length="286" mass="30520">MPERLRIAVAAVLWAVLLTSCAAGDTMEHTTSGAAAGSRAAESESISADDVEQLRVKVLEVLPHDPQAFTQGLEMAGDTLYEGTGLAGRSSVRAGPPGGRPTVRTALPAPLFGEGITVLGRKLWQLTWRNRIAIERDARTLSEVRRVPYPDEGWGVCHQPPGNRLVTSDGSSRLTFRDPGTLARTGDIAVTQGGRPVTKLNELECVGEAVYANVLSTDRIVRIDSATGVVTASIDASGLLREDESVRGSVLNGIAAVPGTNQFLITGKFWPKTFRVLFVPAKRGPR</sequence>
<evidence type="ECO:0000313" key="2">
    <source>
        <dbReference type="EMBL" id="UYQ64523.1"/>
    </source>
</evidence>
<name>A0ABY6IC11_STRPE</name>
<gene>
    <name evidence="2" type="ORF">OGH68_25710</name>
</gene>